<evidence type="ECO:0000259" key="5">
    <source>
        <dbReference type="PROSITE" id="PS50853"/>
    </source>
</evidence>
<feature type="domain" description="Ig-like" evidence="4">
    <location>
        <begin position="28"/>
        <end position="142"/>
    </location>
</feature>
<dbReference type="Pfam" id="PF00047">
    <property type="entry name" value="ig"/>
    <property type="match status" value="1"/>
</dbReference>
<dbReference type="PROSITE" id="PS50835">
    <property type="entry name" value="IG_LIKE"/>
    <property type="match status" value="3"/>
</dbReference>
<dbReference type="EMBL" id="ABJB010780601">
    <property type="status" value="NOT_ANNOTATED_CDS"/>
    <property type="molecule type" value="Genomic_DNA"/>
</dbReference>
<dbReference type="InterPro" id="IPR013783">
    <property type="entry name" value="Ig-like_fold"/>
</dbReference>
<feature type="domain" description="Fibronectin type-III" evidence="5">
    <location>
        <begin position="399"/>
        <end position="497"/>
    </location>
</feature>
<dbReference type="EMBL" id="ABJB010692704">
    <property type="status" value="NOT_ANNOTATED_CDS"/>
    <property type="molecule type" value="Genomic_DNA"/>
</dbReference>
<dbReference type="PANTHER" id="PTHR44170">
    <property type="entry name" value="PROTEIN SIDEKICK"/>
    <property type="match status" value="1"/>
</dbReference>
<keyword evidence="1" id="KW-0677">Repeat</keyword>
<reference evidence="6 8" key="1">
    <citation type="submission" date="2008-03" db="EMBL/GenBank/DDBJ databases">
        <title>Annotation of Ixodes scapularis.</title>
        <authorList>
            <consortium name="Ixodes scapularis Genome Project Consortium"/>
            <person name="Caler E."/>
            <person name="Hannick L.I."/>
            <person name="Bidwell S."/>
            <person name="Joardar V."/>
            <person name="Thiagarajan M."/>
            <person name="Amedeo P."/>
            <person name="Galinsky K.J."/>
            <person name="Schobel S."/>
            <person name="Inman J."/>
            <person name="Hostetler J."/>
            <person name="Miller J."/>
            <person name="Hammond M."/>
            <person name="Megy K."/>
            <person name="Lawson D."/>
            <person name="Kodira C."/>
            <person name="Sutton G."/>
            <person name="Meyer J."/>
            <person name="Hill C.A."/>
            <person name="Birren B."/>
            <person name="Nene V."/>
            <person name="Collins F."/>
            <person name="Alarcon-Chaidez F."/>
            <person name="Wikel S."/>
            <person name="Strausberg R."/>
        </authorList>
    </citation>
    <scope>NUCLEOTIDE SEQUENCE [LARGE SCALE GENOMIC DNA]</scope>
    <source>
        <strain evidence="8">Wikel</strain>
        <strain evidence="6">Wikel colony</strain>
    </source>
</reference>
<dbReference type="GO" id="GO:0005886">
    <property type="term" value="C:plasma membrane"/>
    <property type="evidence" value="ECO:0000318"/>
    <property type="project" value="GO_Central"/>
</dbReference>
<dbReference type="EMBL" id="ABJB010504888">
    <property type="status" value="NOT_ANNOTATED_CDS"/>
    <property type="molecule type" value="Genomic_DNA"/>
</dbReference>
<keyword evidence="8" id="KW-1185">Reference proteome</keyword>
<evidence type="ECO:0000313" key="6">
    <source>
        <dbReference type="EMBL" id="EEC00670.1"/>
    </source>
</evidence>
<dbReference type="EMBL" id="DS620274">
    <property type="protein sequence ID" value="EEC00670.1"/>
    <property type="molecule type" value="Genomic_DNA"/>
</dbReference>
<dbReference type="GO" id="GO:0098632">
    <property type="term" value="F:cell-cell adhesion mediator activity"/>
    <property type="evidence" value="ECO:0000318"/>
    <property type="project" value="GO_Central"/>
</dbReference>
<keyword evidence="3" id="KW-1133">Transmembrane helix</keyword>
<dbReference type="InterPro" id="IPR007110">
    <property type="entry name" value="Ig-like_dom"/>
</dbReference>
<dbReference type="VEuPathDB" id="VectorBase:ISCP_030524"/>
<dbReference type="PANTHER" id="PTHR44170:SF56">
    <property type="entry name" value="FIBRONECTIN TYPE-III DOMAIN-CONTAINING PROTEIN"/>
    <property type="match status" value="1"/>
</dbReference>
<dbReference type="InParanoid" id="B7P248"/>
<keyword evidence="3" id="KW-0472">Membrane</keyword>
<dbReference type="VEuPathDB" id="VectorBase:ISCI000259"/>
<dbReference type="STRING" id="6945.B7P248"/>
<evidence type="ECO:0000256" key="3">
    <source>
        <dbReference type="SAM" id="Phobius"/>
    </source>
</evidence>
<feature type="transmembrane region" description="Helical" evidence="3">
    <location>
        <begin position="549"/>
        <end position="571"/>
    </location>
</feature>
<accession>B7P248</accession>
<dbReference type="InterPro" id="IPR003599">
    <property type="entry name" value="Ig_sub"/>
</dbReference>
<keyword evidence="3" id="KW-0812">Transmembrane</keyword>
<dbReference type="Proteomes" id="UP000001555">
    <property type="component" value="Unassembled WGS sequence"/>
</dbReference>
<dbReference type="Gene3D" id="2.60.40.10">
    <property type="entry name" value="Immunoglobulins"/>
    <property type="match status" value="5"/>
</dbReference>
<proteinExistence type="predicted"/>
<dbReference type="SMART" id="SM00060">
    <property type="entry name" value="FN3"/>
    <property type="match status" value="2"/>
</dbReference>
<dbReference type="EMBL" id="ABJB010351507">
    <property type="status" value="NOT_ANNOTATED_CDS"/>
    <property type="molecule type" value="Genomic_DNA"/>
</dbReference>
<keyword evidence="2" id="KW-1015">Disulfide bond</keyword>
<dbReference type="FunFam" id="2.60.40.10:FF:002118">
    <property type="entry name" value="Neural cell adhesion molecule 3"/>
    <property type="match status" value="1"/>
</dbReference>
<dbReference type="SMART" id="SM00409">
    <property type="entry name" value="IG"/>
    <property type="match status" value="4"/>
</dbReference>
<dbReference type="CDD" id="cd00096">
    <property type="entry name" value="Ig"/>
    <property type="match status" value="1"/>
</dbReference>
<reference evidence="7" key="2">
    <citation type="submission" date="2020-05" db="UniProtKB">
        <authorList>
            <consortium name="EnsemblMetazoa"/>
        </authorList>
    </citation>
    <scope>IDENTIFICATION</scope>
    <source>
        <strain evidence="7">wikel</strain>
    </source>
</reference>
<dbReference type="Pfam" id="PF00041">
    <property type="entry name" value="fn3"/>
    <property type="match status" value="1"/>
</dbReference>
<dbReference type="FunFam" id="2.60.40.10:FF:004889">
    <property type="match status" value="1"/>
</dbReference>
<dbReference type="InterPro" id="IPR036179">
    <property type="entry name" value="Ig-like_dom_sf"/>
</dbReference>
<dbReference type="CDD" id="cd00063">
    <property type="entry name" value="FN3"/>
    <property type="match status" value="2"/>
</dbReference>
<dbReference type="InterPro" id="IPR003961">
    <property type="entry name" value="FN3_dom"/>
</dbReference>
<dbReference type="EMBL" id="ABJB011005991">
    <property type="status" value="NOT_ANNOTATED_CDS"/>
    <property type="molecule type" value="Genomic_DNA"/>
</dbReference>
<evidence type="ECO:0000259" key="4">
    <source>
        <dbReference type="PROSITE" id="PS50835"/>
    </source>
</evidence>
<dbReference type="EnsemblMetazoa" id="ISCW000259-RA">
    <property type="protein sequence ID" value="ISCW000259-PA"/>
    <property type="gene ID" value="ISCW000259"/>
</dbReference>
<dbReference type="GO" id="GO:0007156">
    <property type="term" value="P:homophilic cell adhesion via plasma membrane adhesion molecules"/>
    <property type="evidence" value="ECO:0000318"/>
    <property type="project" value="GO_Central"/>
</dbReference>
<sequence length="692" mass="74675">MSTVFNYFTVARPKEGSNTPGYKAPKSPEVHVLIPSHLRRGDTAEIFCSLRRGSLPVAFRWVHNGRSIGDSDDPAAAETAGLSRNIATGRSAGAGAGILWKIDHRDRRSELLIENIGAHQIGNYTCIASNAAGKTSFTASLLVDVPPTWLESPGDRAAVVGSSLTVDCVALGHPTPVAKWTRIRYPSDSPVRDKDDRLRVLANGSLSIVNVEPEDSGLFRCDVENGVGATLTKTVNLTVSVPPKIRKSHQATKVRLGNIVKLHCSATGEDPLKITWAKDGKSIERTLKERYDVIERSFPGGIASDLLIHKSTLSDAGRFSCEVSNRFGAVTGQRPLFVLGRGRKLSSSSVSGAETSTYLQDLQPGTEYSGHIVSQNDVGLSGPSVSMRFITSEEAPSAPPTDVHSTPIGEKEIMVTWKGPPNEHRNGKIQGYYVGYKVHDSGLPYNYQTVTGGAESVVIKDLKPSTVYSVVVQAFNRAGQSPSSHQISVQPFVTGLPDPPTFSTSEVTCCSVMLTITSRQKPTDSITRTWDEDGAVEEAEVPFYLRAGVLVPVAVSLGIIVISVVAAFAYYRRSLATHGSGVKYESCVQSREPHGSSWPATSRASFARRSVAESSVYDTPWDAQAALAQANQAPSIYDGNYTRLKGRGSNSHLALECSTSAVKNHVSLPLTRHRFLSQTSKSKPIPRGFFNR</sequence>
<dbReference type="AlphaFoldDB" id="B7P248"/>
<evidence type="ECO:0000256" key="1">
    <source>
        <dbReference type="ARBA" id="ARBA00022737"/>
    </source>
</evidence>
<dbReference type="InterPro" id="IPR036116">
    <property type="entry name" value="FN3_sf"/>
</dbReference>
<dbReference type="InterPro" id="IPR013151">
    <property type="entry name" value="Immunoglobulin_dom"/>
</dbReference>
<dbReference type="SUPFAM" id="SSF48726">
    <property type="entry name" value="Immunoglobulin"/>
    <property type="match status" value="3"/>
</dbReference>
<dbReference type="PROSITE" id="PS50853">
    <property type="entry name" value="FN3"/>
    <property type="match status" value="1"/>
</dbReference>
<dbReference type="FunFam" id="2.60.40.10:FF:000028">
    <property type="entry name" value="Neuronal cell adhesion molecule"/>
    <property type="match status" value="1"/>
</dbReference>
<organism>
    <name type="scientific">Ixodes scapularis</name>
    <name type="common">Black-legged tick</name>
    <name type="synonym">Deer tick</name>
    <dbReference type="NCBI Taxonomy" id="6945"/>
    <lineage>
        <taxon>Eukaryota</taxon>
        <taxon>Metazoa</taxon>
        <taxon>Ecdysozoa</taxon>
        <taxon>Arthropoda</taxon>
        <taxon>Chelicerata</taxon>
        <taxon>Arachnida</taxon>
        <taxon>Acari</taxon>
        <taxon>Parasitiformes</taxon>
        <taxon>Ixodida</taxon>
        <taxon>Ixodoidea</taxon>
        <taxon>Ixodidae</taxon>
        <taxon>Ixodinae</taxon>
        <taxon>Ixodes</taxon>
    </lineage>
</organism>
<name>B7P248_IXOSC</name>
<dbReference type="SUPFAM" id="SSF49265">
    <property type="entry name" value="Fibronectin type III"/>
    <property type="match status" value="1"/>
</dbReference>
<dbReference type="GO" id="GO:0030424">
    <property type="term" value="C:axon"/>
    <property type="evidence" value="ECO:0000318"/>
    <property type="project" value="GO_Central"/>
</dbReference>
<dbReference type="OrthoDB" id="5982258at2759"/>
<evidence type="ECO:0000313" key="8">
    <source>
        <dbReference type="Proteomes" id="UP000001555"/>
    </source>
</evidence>
<dbReference type="VEuPathDB" id="VectorBase:ISCW000259"/>
<protein>
    <submittedName>
        <fullName evidence="6 7">Cell adhesion molecule, putative</fullName>
    </submittedName>
</protein>
<dbReference type="GO" id="GO:0007411">
    <property type="term" value="P:axon guidance"/>
    <property type="evidence" value="ECO:0000318"/>
    <property type="project" value="GO_Central"/>
</dbReference>
<dbReference type="InterPro" id="IPR003598">
    <property type="entry name" value="Ig_sub2"/>
</dbReference>
<evidence type="ECO:0000256" key="2">
    <source>
        <dbReference type="ARBA" id="ARBA00023157"/>
    </source>
</evidence>
<dbReference type="GO" id="GO:0070593">
    <property type="term" value="P:dendrite self-avoidance"/>
    <property type="evidence" value="ECO:0000318"/>
    <property type="project" value="GO_Central"/>
</dbReference>
<gene>
    <name evidence="6" type="ORF">IscW_ISCW000259</name>
</gene>
<feature type="domain" description="Ig-like" evidence="4">
    <location>
        <begin position="243"/>
        <end position="337"/>
    </location>
</feature>
<dbReference type="PaxDb" id="6945-B7P248"/>
<dbReference type="Pfam" id="PF13927">
    <property type="entry name" value="Ig_3"/>
    <property type="match status" value="2"/>
</dbReference>
<dbReference type="HOGENOM" id="CLU_398113_0_0_1"/>
<dbReference type="EMBL" id="ABJB010435665">
    <property type="status" value="NOT_ANNOTATED_CDS"/>
    <property type="molecule type" value="Genomic_DNA"/>
</dbReference>
<evidence type="ECO:0000313" key="7">
    <source>
        <dbReference type="EnsemblMetazoa" id="ISCW000259-PA"/>
    </source>
</evidence>
<dbReference type="SMART" id="SM00408">
    <property type="entry name" value="IGc2"/>
    <property type="match status" value="3"/>
</dbReference>
<feature type="domain" description="Ig-like" evidence="4">
    <location>
        <begin position="147"/>
        <end position="238"/>
    </location>
</feature>